<dbReference type="OrthoDB" id="10326849at2759"/>
<dbReference type="EMBL" id="KZ679263">
    <property type="protein sequence ID" value="PTB39923.1"/>
    <property type="molecule type" value="Genomic_DNA"/>
</dbReference>
<evidence type="ECO:0000256" key="1">
    <source>
        <dbReference type="SAM" id="SignalP"/>
    </source>
</evidence>
<evidence type="ECO:0000313" key="2">
    <source>
        <dbReference type="EMBL" id="PTB39923.1"/>
    </source>
</evidence>
<protein>
    <submittedName>
        <fullName evidence="2">Uncharacterized protein</fullName>
    </submittedName>
</protein>
<reference evidence="2 3" key="1">
    <citation type="submission" date="2016-07" db="EMBL/GenBank/DDBJ databases">
        <title>Multiple horizontal gene transfer events from other fungi enriched the ability of initially mycotrophic Trichoderma (Ascomycota) to feed on dead plant biomass.</title>
        <authorList>
            <consortium name="DOE Joint Genome Institute"/>
            <person name="Aerts A."/>
            <person name="Atanasova L."/>
            <person name="Chenthamara K."/>
            <person name="Zhang J."/>
            <person name="Grujic M."/>
            <person name="Henrissat B."/>
            <person name="Kuo A."/>
            <person name="Salamov A."/>
            <person name="Lipzen A."/>
            <person name="Labutti K."/>
            <person name="Barry K."/>
            <person name="Miao Y."/>
            <person name="Rahimi M.J."/>
            <person name="Shen Q."/>
            <person name="Grigoriev I.V."/>
            <person name="Kubicek C.P."/>
            <person name="Druzhinina I.S."/>
        </authorList>
    </citation>
    <scope>NUCLEOTIDE SEQUENCE [LARGE SCALE GENOMIC DNA]</scope>
    <source>
        <strain evidence="2 3">CBS 433.97</strain>
    </source>
</reference>
<name>A0A2T3Z537_TRIA4</name>
<dbReference type="AlphaFoldDB" id="A0A2T3Z537"/>
<dbReference type="PROSITE" id="PS51257">
    <property type="entry name" value="PROKAR_LIPOPROTEIN"/>
    <property type="match status" value="1"/>
</dbReference>
<evidence type="ECO:0000313" key="3">
    <source>
        <dbReference type="Proteomes" id="UP000240493"/>
    </source>
</evidence>
<organism evidence="2 3">
    <name type="scientific">Trichoderma asperellum (strain ATCC 204424 / CBS 433.97 / NBRC 101777)</name>
    <dbReference type="NCBI Taxonomy" id="1042311"/>
    <lineage>
        <taxon>Eukaryota</taxon>
        <taxon>Fungi</taxon>
        <taxon>Dikarya</taxon>
        <taxon>Ascomycota</taxon>
        <taxon>Pezizomycotina</taxon>
        <taxon>Sordariomycetes</taxon>
        <taxon>Hypocreomycetidae</taxon>
        <taxon>Hypocreales</taxon>
        <taxon>Hypocreaceae</taxon>
        <taxon>Trichoderma</taxon>
    </lineage>
</organism>
<accession>A0A2T3Z537</accession>
<dbReference type="Proteomes" id="UP000240493">
    <property type="component" value="Unassembled WGS sequence"/>
</dbReference>
<keyword evidence="3" id="KW-1185">Reference proteome</keyword>
<gene>
    <name evidence="2" type="ORF">M441DRAFT_37831</name>
</gene>
<sequence length="119" mass="12319">MKFNLTFLAILATAAFACDREGYHCVGRGCGEPSSCCGGMRCMLDDGSCAGNGRIGTCVRGSFELDEKNFCDREGYHCVGRGCGEPSSCCGGLQCMLDNGDCAGNGRIGTCVSGSSVEL</sequence>
<feature type="chain" id="PRO_5015436626" evidence="1">
    <location>
        <begin position="18"/>
        <end position="119"/>
    </location>
</feature>
<feature type="signal peptide" evidence="1">
    <location>
        <begin position="1"/>
        <end position="17"/>
    </location>
</feature>
<keyword evidence="1" id="KW-0732">Signal</keyword>
<proteinExistence type="predicted"/>